<evidence type="ECO:0000256" key="1">
    <source>
        <dbReference type="ARBA" id="ARBA00008857"/>
    </source>
</evidence>
<dbReference type="InterPro" id="IPR002104">
    <property type="entry name" value="Integrase_catalytic"/>
</dbReference>
<dbReference type="PROSITE" id="PS51898">
    <property type="entry name" value="TYR_RECOMBINASE"/>
    <property type="match status" value="1"/>
</dbReference>
<name>A0ABS6J1W2_9RHOB</name>
<dbReference type="PANTHER" id="PTHR30629:SF2">
    <property type="entry name" value="PROPHAGE INTEGRASE INTS-RELATED"/>
    <property type="match status" value="1"/>
</dbReference>
<keyword evidence="4" id="KW-0233">DNA recombination</keyword>
<dbReference type="InterPro" id="IPR050808">
    <property type="entry name" value="Phage_Integrase"/>
</dbReference>
<dbReference type="RefSeq" id="WP_161761804.1">
    <property type="nucleotide sequence ID" value="NZ_JAAATX020000005.1"/>
</dbReference>
<evidence type="ECO:0000256" key="4">
    <source>
        <dbReference type="ARBA" id="ARBA00023172"/>
    </source>
</evidence>
<evidence type="ECO:0000259" key="5">
    <source>
        <dbReference type="PROSITE" id="PS51898"/>
    </source>
</evidence>
<dbReference type="Proteomes" id="UP000731907">
    <property type="component" value="Unassembled WGS sequence"/>
</dbReference>
<comment type="caution">
    <text evidence="6">The sequence shown here is derived from an EMBL/GenBank/DDBJ whole genome shotgun (WGS) entry which is preliminary data.</text>
</comment>
<dbReference type="Gene3D" id="1.10.150.130">
    <property type="match status" value="1"/>
</dbReference>
<evidence type="ECO:0000256" key="3">
    <source>
        <dbReference type="ARBA" id="ARBA00023125"/>
    </source>
</evidence>
<evidence type="ECO:0000313" key="7">
    <source>
        <dbReference type="Proteomes" id="UP000731907"/>
    </source>
</evidence>
<keyword evidence="7" id="KW-1185">Reference proteome</keyword>
<dbReference type="EMBL" id="JAAATX020000005">
    <property type="protein sequence ID" value="MBU9697749.1"/>
    <property type="molecule type" value="Genomic_DNA"/>
</dbReference>
<reference evidence="6 7" key="1">
    <citation type="submission" date="2021-06" db="EMBL/GenBank/DDBJ databases">
        <title>Rhodobacteraceae bacterium strain HSP-20.</title>
        <authorList>
            <person name="Chen W.-M."/>
        </authorList>
    </citation>
    <scope>NUCLEOTIDE SEQUENCE [LARGE SCALE GENOMIC DNA]</scope>
    <source>
        <strain evidence="6 7">HSP-20</strain>
    </source>
</reference>
<organism evidence="6 7">
    <name type="scientific">Paragemmobacter amnigenus</name>
    <dbReference type="NCBI Taxonomy" id="2852097"/>
    <lineage>
        <taxon>Bacteria</taxon>
        <taxon>Pseudomonadati</taxon>
        <taxon>Pseudomonadota</taxon>
        <taxon>Alphaproteobacteria</taxon>
        <taxon>Rhodobacterales</taxon>
        <taxon>Paracoccaceae</taxon>
        <taxon>Paragemmobacter</taxon>
    </lineage>
</organism>
<evidence type="ECO:0000313" key="6">
    <source>
        <dbReference type="EMBL" id="MBU9697749.1"/>
    </source>
</evidence>
<dbReference type="CDD" id="cd00796">
    <property type="entry name" value="INT_Rci_Hp1_C"/>
    <property type="match status" value="1"/>
</dbReference>
<dbReference type="Gene3D" id="1.10.443.10">
    <property type="entry name" value="Intergrase catalytic core"/>
    <property type="match status" value="1"/>
</dbReference>
<protein>
    <submittedName>
        <fullName evidence="6">Site-specific integrase</fullName>
    </submittedName>
</protein>
<gene>
    <name evidence="6" type="ORF">GU927_007795</name>
</gene>
<dbReference type="InterPro" id="IPR013762">
    <property type="entry name" value="Integrase-like_cat_sf"/>
</dbReference>
<dbReference type="InterPro" id="IPR010998">
    <property type="entry name" value="Integrase_recombinase_N"/>
</dbReference>
<feature type="domain" description="Tyr recombinase" evidence="5">
    <location>
        <begin position="130"/>
        <end position="310"/>
    </location>
</feature>
<keyword evidence="2" id="KW-0229">DNA integration</keyword>
<dbReference type="Pfam" id="PF00589">
    <property type="entry name" value="Phage_integrase"/>
    <property type="match status" value="1"/>
</dbReference>
<keyword evidence="3" id="KW-0238">DNA-binding</keyword>
<dbReference type="PANTHER" id="PTHR30629">
    <property type="entry name" value="PROPHAGE INTEGRASE"/>
    <property type="match status" value="1"/>
</dbReference>
<sequence>MGLLSKLLRQTATEPQPPNSSRRSDLLLNEFFDCHFYPYAEATRRRPAIVKYIYDKHLRPNLGQKRLCDLDSKMLDEWVRTHIRKRYKPGTINKHIFLVNRILNVAQNWGMIEHNAYKNCVIKRLPLGDYRQRFLSEGELRTLLDACYRDQHPFLYLFAKLLILTGARSSEARLARWRDFDFQSCIWTVPLSKSGRSRRIVLSSAAIAVLDDIKAQAERLYLPHTVNDYIFINPKFKKPYDSFHLAWDRARQRVGLRDVRIHDLRHTYASLLINKGASIYEVQRLLGHHHVSMTERYAHLMPNTLAERVEIVADILG</sequence>
<dbReference type="SUPFAM" id="SSF56349">
    <property type="entry name" value="DNA breaking-rejoining enzymes"/>
    <property type="match status" value="1"/>
</dbReference>
<evidence type="ECO:0000256" key="2">
    <source>
        <dbReference type="ARBA" id="ARBA00022908"/>
    </source>
</evidence>
<comment type="similarity">
    <text evidence="1">Belongs to the 'phage' integrase family.</text>
</comment>
<dbReference type="InterPro" id="IPR011010">
    <property type="entry name" value="DNA_brk_join_enz"/>
</dbReference>
<proteinExistence type="inferred from homology"/>
<accession>A0ABS6J1W2</accession>